<proteinExistence type="predicted"/>
<accession>A0ABZ1JS73</accession>
<evidence type="ECO:0000313" key="1">
    <source>
        <dbReference type="EMBL" id="WTP54514.1"/>
    </source>
</evidence>
<name>A0ABZ1JS73_9ACTN</name>
<evidence type="ECO:0000313" key="2">
    <source>
        <dbReference type="Proteomes" id="UP001432166"/>
    </source>
</evidence>
<keyword evidence="2" id="KW-1185">Reference proteome</keyword>
<dbReference type="RefSeq" id="WP_265652030.1">
    <property type="nucleotide sequence ID" value="NZ_CP108133.1"/>
</dbReference>
<dbReference type="Proteomes" id="UP001432166">
    <property type="component" value="Chromosome"/>
</dbReference>
<organism evidence="1 2">
    <name type="scientific">Streptomyces tauricus</name>
    <dbReference type="NCBI Taxonomy" id="68274"/>
    <lineage>
        <taxon>Bacteria</taxon>
        <taxon>Bacillati</taxon>
        <taxon>Actinomycetota</taxon>
        <taxon>Actinomycetes</taxon>
        <taxon>Kitasatosporales</taxon>
        <taxon>Streptomycetaceae</taxon>
        <taxon>Streptomyces</taxon>
        <taxon>Streptomyces aurantiacus group</taxon>
    </lineage>
</organism>
<protein>
    <submittedName>
        <fullName evidence="1">Uncharacterized protein</fullName>
    </submittedName>
</protein>
<reference evidence="1" key="1">
    <citation type="submission" date="2022-10" db="EMBL/GenBank/DDBJ databases">
        <title>The complete genomes of actinobacterial strains from the NBC collection.</title>
        <authorList>
            <person name="Joergensen T.S."/>
            <person name="Alvarez Arevalo M."/>
            <person name="Sterndorff E.B."/>
            <person name="Faurdal D."/>
            <person name="Vuksanovic O."/>
            <person name="Mourched A.-S."/>
            <person name="Charusanti P."/>
            <person name="Shaw S."/>
            <person name="Blin K."/>
            <person name="Weber T."/>
        </authorList>
    </citation>
    <scope>NUCLEOTIDE SEQUENCE</scope>
    <source>
        <strain evidence="1">NBC_00189</strain>
    </source>
</reference>
<sequence length="61" mass="6382">MTSLSASPDRREVAVAIGGFTVAWPCIPRAWLSLACVFTADVRAEDVAGYAGGAQPKDECP</sequence>
<gene>
    <name evidence="1" type="ORF">OG288_43065</name>
</gene>
<dbReference type="EMBL" id="CP108133">
    <property type="protein sequence ID" value="WTP54514.1"/>
    <property type="molecule type" value="Genomic_DNA"/>
</dbReference>